<proteinExistence type="predicted"/>
<reference evidence="3" key="1">
    <citation type="submission" date="2021-04" db="EMBL/GenBank/DDBJ databases">
        <title>novel species isolated from subtropical streams in China.</title>
        <authorList>
            <person name="Lu H."/>
        </authorList>
    </citation>
    <scope>NUCLEOTIDE SEQUENCE</scope>
    <source>
        <strain evidence="3">LFS511W</strain>
    </source>
</reference>
<name>A0A941I8I9_9BURK</name>
<feature type="domain" description="Dienelactone hydrolase" evidence="2">
    <location>
        <begin position="231"/>
        <end position="296"/>
    </location>
</feature>
<feature type="signal peptide" evidence="1">
    <location>
        <begin position="1"/>
        <end position="30"/>
    </location>
</feature>
<dbReference type="InterPro" id="IPR029058">
    <property type="entry name" value="AB_hydrolase_fold"/>
</dbReference>
<gene>
    <name evidence="3" type="ORF">KDM89_17395</name>
</gene>
<dbReference type="AlphaFoldDB" id="A0A941I8I9"/>
<evidence type="ECO:0000259" key="2">
    <source>
        <dbReference type="Pfam" id="PF01738"/>
    </source>
</evidence>
<dbReference type="Pfam" id="PF01738">
    <property type="entry name" value="DLH"/>
    <property type="match status" value="1"/>
</dbReference>
<keyword evidence="3" id="KW-0378">Hydrolase</keyword>
<dbReference type="GO" id="GO:0016787">
    <property type="term" value="F:hydrolase activity"/>
    <property type="evidence" value="ECO:0007669"/>
    <property type="project" value="UniProtKB-KW"/>
</dbReference>
<keyword evidence="1" id="KW-0732">Signal</keyword>
<sequence>MLTSVYPLCSRFAAALAVAGGLALAAVAQAQQVEEKLFRLPDGEQAWSYTFSKGQPHPVLPENWIFVVAGSGCAGLQTFLPAYFRGLEGESGLTRFFILQKRGIAPADDGKQCSDAFIRQDHWSVWLADQQAWIRSQLQQAPQRPRRVILMGISEGAEVVAGLAPAVPGLTQVILLSHSGSGALDTYQSLAQRYPHMRAGWRTLQGRLREPPADPDAARIHGRSWRYWSELAAVQHLALLEQITVPVFWAYGGADGLIPDDARRKLQQNLSPARQRLWRVCEYAGADHGFHTGERSRLPDLMWQIERWLMAAPDDADCRSLSAAPAS</sequence>
<feature type="chain" id="PRO_5037948682" evidence="1">
    <location>
        <begin position="31"/>
        <end position="327"/>
    </location>
</feature>
<dbReference type="EMBL" id="JAGSPN010000016">
    <property type="protein sequence ID" value="MBR7783924.1"/>
    <property type="molecule type" value="Genomic_DNA"/>
</dbReference>
<dbReference type="Gene3D" id="3.40.50.1820">
    <property type="entry name" value="alpha/beta hydrolase"/>
    <property type="match status" value="1"/>
</dbReference>
<dbReference type="Proteomes" id="UP000680067">
    <property type="component" value="Unassembled WGS sequence"/>
</dbReference>
<organism evidence="3 4">
    <name type="scientific">Undibacterium luofuense</name>
    <dbReference type="NCBI Taxonomy" id="2828733"/>
    <lineage>
        <taxon>Bacteria</taxon>
        <taxon>Pseudomonadati</taxon>
        <taxon>Pseudomonadota</taxon>
        <taxon>Betaproteobacteria</taxon>
        <taxon>Burkholderiales</taxon>
        <taxon>Oxalobacteraceae</taxon>
        <taxon>Undibacterium</taxon>
    </lineage>
</organism>
<evidence type="ECO:0000313" key="4">
    <source>
        <dbReference type="Proteomes" id="UP000680067"/>
    </source>
</evidence>
<dbReference type="InterPro" id="IPR002925">
    <property type="entry name" value="Dienelactn_hydro"/>
</dbReference>
<keyword evidence="4" id="KW-1185">Reference proteome</keyword>
<evidence type="ECO:0000256" key="1">
    <source>
        <dbReference type="SAM" id="SignalP"/>
    </source>
</evidence>
<dbReference type="RefSeq" id="WP_212689202.1">
    <property type="nucleotide sequence ID" value="NZ_JAGSPN010000016.1"/>
</dbReference>
<dbReference type="SUPFAM" id="SSF53474">
    <property type="entry name" value="alpha/beta-Hydrolases"/>
    <property type="match status" value="1"/>
</dbReference>
<accession>A0A941I8I9</accession>
<comment type="caution">
    <text evidence="3">The sequence shown here is derived from an EMBL/GenBank/DDBJ whole genome shotgun (WGS) entry which is preliminary data.</text>
</comment>
<protein>
    <submittedName>
        <fullName evidence="3">Dienelactone hydrolase family protein</fullName>
    </submittedName>
</protein>
<evidence type="ECO:0000313" key="3">
    <source>
        <dbReference type="EMBL" id="MBR7783924.1"/>
    </source>
</evidence>